<keyword evidence="12 26" id="KW-1133">Transmembrane helix</keyword>
<dbReference type="PANTHER" id="PTHR12871">
    <property type="entry name" value="BETA-1,2-N-ACETYLGLUCOSAMINYLTRANSFERASE II"/>
    <property type="match status" value="1"/>
</dbReference>
<dbReference type="Gene3D" id="3.90.550.10">
    <property type="entry name" value="Spore Coat Polysaccharide Biosynthesis Protein SpsA, Chain A"/>
    <property type="match status" value="1"/>
</dbReference>
<keyword evidence="16" id="KW-0325">Glycoprotein</keyword>
<evidence type="ECO:0000256" key="4">
    <source>
        <dbReference type="ARBA" id="ARBA00011011"/>
    </source>
</evidence>
<evidence type="ECO:0000256" key="12">
    <source>
        <dbReference type="ARBA" id="ARBA00022989"/>
    </source>
</evidence>
<comment type="cofactor">
    <cofactor evidence="1 24">
        <name>Mn(2+)</name>
        <dbReference type="ChEBI" id="CHEBI:29035"/>
    </cofactor>
</comment>
<proteinExistence type="inferred from homology"/>
<gene>
    <name evidence="27" type="ORF">DGYR_LOCUS5307</name>
</gene>
<dbReference type="Proteomes" id="UP000549394">
    <property type="component" value="Unassembled WGS sequence"/>
</dbReference>
<dbReference type="InterPro" id="IPR029044">
    <property type="entry name" value="Nucleotide-diphossugar_trans"/>
</dbReference>
<comment type="subcellular location">
    <subcellularLocation>
        <location evidence="2">Golgi apparatus membrane</location>
        <topology evidence="2">Single-pass type II membrane protein</topology>
    </subcellularLocation>
</comment>
<evidence type="ECO:0000256" key="21">
    <source>
        <dbReference type="ARBA" id="ARBA00032915"/>
    </source>
</evidence>
<dbReference type="InterPro" id="IPR007754">
    <property type="entry name" value="GlcNAc_II"/>
</dbReference>
<evidence type="ECO:0000256" key="10">
    <source>
        <dbReference type="ARBA" id="ARBA00022723"/>
    </source>
</evidence>
<accession>A0A7I8VK98</accession>
<keyword evidence="11" id="KW-0735">Signal-anchor</keyword>
<evidence type="ECO:0000256" key="24">
    <source>
        <dbReference type="PIRSR" id="PIRSR607754-2"/>
    </source>
</evidence>
<feature type="disulfide bond" evidence="25">
    <location>
        <begin position="202"/>
        <end position="216"/>
    </location>
</feature>
<sequence>MRILPRRSVKGLVIFIFATFLAVNLIFLLRVSENGSLKDAVEFNSPTLVTTSPKMTSSEPSQTVTNQRIPTSSSVRSVVTDNVFANLSESSDIKLLRKAFEENNRKEYVRNLNKFDLKGGEDTVVIIVQVHDRSDYLKYLIESLRQATGISQSLLVFSHDYFARHIHDTIASIDFCPVLQIYYPFAMQLYPKEFPGEHSKDCPRNIPRSEAIKSKCNNAEFPDHYGHYREAKYAQIKHHWFWKANYVFDQLTTTKYHRGPILFLEEDHFVAKDFLYTLLKMYRFRSS</sequence>
<evidence type="ECO:0000256" key="11">
    <source>
        <dbReference type="ARBA" id="ARBA00022968"/>
    </source>
</evidence>
<evidence type="ECO:0000256" key="3">
    <source>
        <dbReference type="ARBA" id="ARBA00004922"/>
    </source>
</evidence>
<dbReference type="EC" id="2.4.1.143" evidence="5"/>
<keyword evidence="10 24" id="KW-0479">Metal-binding</keyword>
<evidence type="ECO:0000313" key="27">
    <source>
        <dbReference type="EMBL" id="CAD5116708.1"/>
    </source>
</evidence>
<evidence type="ECO:0000256" key="16">
    <source>
        <dbReference type="ARBA" id="ARBA00023180"/>
    </source>
</evidence>
<keyword evidence="8" id="KW-0808">Transferase</keyword>
<keyword evidence="7" id="KW-0328">Glycosyltransferase</keyword>
<keyword evidence="14 26" id="KW-0472">Membrane</keyword>
<dbReference type="GO" id="GO:0009312">
    <property type="term" value="P:oligosaccharide biosynthetic process"/>
    <property type="evidence" value="ECO:0007669"/>
    <property type="project" value="InterPro"/>
</dbReference>
<dbReference type="UniPathway" id="UPA00378"/>
<dbReference type="PANTHER" id="PTHR12871:SF0">
    <property type="entry name" value="ALPHA-1,6-MANNOSYL-GLYCOPROTEIN 2-BETA-N-ACETYLGLUCOSAMINYLTRANSFERASE"/>
    <property type="match status" value="1"/>
</dbReference>
<comment type="similarity">
    <text evidence="4">Belongs to the glycosyltransferase 16 (GT16) protein family.</text>
</comment>
<comment type="pathway">
    <text evidence="3">Protein modification; protein glycosylation.</text>
</comment>
<evidence type="ECO:0000256" key="14">
    <source>
        <dbReference type="ARBA" id="ARBA00023136"/>
    </source>
</evidence>
<organism evidence="27 28">
    <name type="scientific">Dimorphilus gyrociliatus</name>
    <dbReference type="NCBI Taxonomy" id="2664684"/>
    <lineage>
        <taxon>Eukaryota</taxon>
        <taxon>Metazoa</taxon>
        <taxon>Spiralia</taxon>
        <taxon>Lophotrochozoa</taxon>
        <taxon>Annelida</taxon>
        <taxon>Polychaeta</taxon>
        <taxon>Polychaeta incertae sedis</taxon>
        <taxon>Dinophilidae</taxon>
        <taxon>Dimorphilus</taxon>
    </lineage>
</organism>
<evidence type="ECO:0000256" key="17">
    <source>
        <dbReference type="ARBA" id="ARBA00023211"/>
    </source>
</evidence>
<keyword evidence="15 25" id="KW-1015">Disulfide bond</keyword>
<evidence type="ECO:0000256" key="7">
    <source>
        <dbReference type="ARBA" id="ARBA00022676"/>
    </source>
</evidence>
<name>A0A7I8VK98_9ANNE</name>
<evidence type="ECO:0000256" key="15">
    <source>
        <dbReference type="ARBA" id="ARBA00023157"/>
    </source>
</evidence>
<keyword evidence="13" id="KW-0333">Golgi apparatus</keyword>
<feature type="binding site" evidence="24">
    <location>
        <position position="267"/>
    </location>
    <ligand>
        <name>Mn(2+)</name>
        <dbReference type="ChEBI" id="CHEBI:29035"/>
    </ligand>
</feature>
<evidence type="ECO:0000256" key="13">
    <source>
        <dbReference type="ARBA" id="ARBA00023034"/>
    </source>
</evidence>
<feature type="binding site" evidence="23">
    <location>
        <position position="160"/>
    </location>
    <ligand>
        <name>substrate</name>
    </ligand>
</feature>
<evidence type="ECO:0000256" key="18">
    <source>
        <dbReference type="ARBA" id="ARBA00029663"/>
    </source>
</evidence>
<comment type="caution">
    <text evidence="27">The sequence shown here is derived from an EMBL/GenBank/DDBJ whole genome shotgun (WGS) entry which is preliminary data.</text>
</comment>
<protein>
    <recommendedName>
        <fullName evidence="6">Alpha-1,6-mannosyl-glycoprotein 2-beta-N-acetylglucosaminyltransferase</fullName>
        <ecNumber evidence="5">2.4.1.143</ecNumber>
    </recommendedName>
    <alternativeName>
        <fullName evidence="21">Beta-1,2-N-acetylglucosaminyltransferase II</fullName>
    </alternativeName>
    <alternativeName>
        <fullName evidence="20">GlcNAc-T II</fullName>
    </alternativeName>
    <alternativeName>
        <fullName evidence="19">Mannoside acetylglucosaminyltransferase 2</fullName>
    </alternativeName>
    <alternativeName>
        <fullName evidence="18">N-glycosyl-oligosaccharide-glycoprotein N-acetylglucosaminyltransferase II</fullName>
    </alternativeName>
</protein>
<dbReference type="GO" id="GO:0000139">
    <property type="term" value="C:Golgi membrane"/>
    <property type="evidence" value="ECO:0007669"/>
    <property type="project" value="UniProtKB-SubCell"/>
</dbReference>
<evidence type="ECO:0000256" key="1">
    <source>
        <dbReference type="ARBA" id="ARBA00001936"/>
    </source>
</evidence>
<dbReference type="Pfam" id="PF05060">
    <property type="entry name" value="MGAT2"/>
    <property type="match status" value="1"/>
</dbReference>
<evidence type="ECO:0000256" key="8">
    <source>
        <dbReference type="ARBA" id="ARBA00022679"/>
    </source>
</evidence>
<keyword evidence="9 26" id="KW-0812">Transmembrane</keyword>
<evidence type="ECO:0000313" key="28">
    <source>
        <dbReference type="Proteomes" id="UP000549394"/>
    </source>
</evidence>
<evidence type="ECO:0000256" key="6">
    <source>
        <dbReference type="ARBA" id="ARBA00014817"/>
    </source>
</evidence>
<dbReference type="OrthoDB" id="6019616at2759"/>
<reference evidence="27 28" key="1">
    <citation type="submission" date="2020-08" db="EMBL/GenBank/DDBJ databases">
        <authorList>
            <person name="Hejnol A."/>
        </authorList>
    </citation>
    <scope>NUCLEOTIDE SEQUENCE [LARGE SCALE GENOMIC DNA]</scope>
</reference>
<dbReference type="GO" id="GO:0005795">
    <property type="term" value="C:Golgi stack"/>
    <property type="evidence" value="ECO:0007669"/>
    <property type="project" value="InterPro"/>
</dbReference>
<evidence type="ECO:0000256" key="2">
    <source>
        <dbReference type="ARBA" id="ARBA00004323"/>
    </source>
</evidence>
<evidence type="ECO:0000256" key="22">
    <source>
        <dbReference type="ARBA" id="ARBA00093257"/>
    </source>
</evidence>
<evidence type="ECO:0000256" key="20">
    <source>
        <dbReference type="ARBA" id="ARBA00032552"/>
    </source>
</evidence>
<dbReference type="GO" id="GO:0046872">
    <property type="term" value="F:metal ion binding"/>
    <property type="evidence" value="ECO:0007669"/>
    <property type="project" value="UniProtKB-KW"/>
</dbReference>
<evidence type="ECO:0000256" key="5">
    <source>
        <dbReference type="ARBA" id="ARBA00012613"/>
    </source>
</evidence>
<feature type="binding site" evidence="23">
    <location>
        <begin position="129"/>
        <end position="133"/>
    </location>
    <ligand>
        <name>substrate</name>
    </ligand>
</feature>
<keyword evidence="28" id="KW-1185">Reference proteome</keyword>
<evidence type="ECO:0000256" key="23">
    <source>
        <dbReference type="PIRSR" id="PIRSR607754-1"/>
    </source>
</evidence>
<keyword evidence="17 24" id="KW-0464">Manganese</keyword>
<evidence type="ECO:0000256" key="25">
    <source>
        <dbReference type="PIRSR" id="PIRSR607754-3"/>
    </source>
</evidence>
<comment type="catalytic activity">
    <reaction evidence="22">
        <text>an N(4)-{beta-D-GlcNAc-(1-&gt;2)-alpha-D-Man-(1-&gt;3)-[alpha-D-Man-(1-&gt;6)]-beta-D-Man-(1-&gt;4)-beta-D-GlcNAc-(1-&gt;4)-beta-D-GlcNAc}-L-asparaginyl-[protein] + UDP-N-acetyl-alpha-D-glucosamine = N(4)-{beta-D-GlcNAc-(1-&gt;2)-alpha-D-Man-(1-&gt;3)-[beta-D-GlcNAc-(1-&gt;2)-alpha-D-Man-(1-&gt;6)]-beta-D-Man-(1-&gt;4)-beta-D-GlcNAc-(1-&gt;4)-beta-D-GlcNAc}-L-asparaginyl-[protein] + UDP + H(+)</text>
        <dbReference type="Rhea" id="RHEA:12941"/>
        <dbReference type="Rhea" id="RHEA-COMP:13526"/>
        <dbReference type="Rhea" id="RHEA-COMP:14369"/>
        <dbReference type="ChEBI" id="CHEBI:15378"/>
        <dbReference type="ChEBI" id="CHEBI:57705"/>
        <dbReference type="ChEBI" id="CHEBI:58223"/>
        <dbReference type="ChEBI" id="CHEBI:60615"/>
        <dbReference type="ChEBI" id="CHEBI:60651"/>
        <dbReference type="EC" id="2.4.1.143"/>
    </reaction>
</comment>
<evidence type="ECO:0000256" key="26">
    <source>
        <dbReference type="SAM" id="Phobius"/>
    </source>
</evidence>
<evidence type="ECO:0000256" key="9">
    <source>
        <dbReference type="ARBA" id="ARBA00022692"/>
    </source>
</evidence>
<dbReference type="GO" id="GO:0006487">
    <property type="term" value="P:protein N-linked glycosylation"/>
    <property type="evidence" value="ECO:0007669"/>
    <property type="project" value="TreeGrafter"/>
</dbReference>
<dbReference type="AlphaFoldDB" id="A0A7I8VK98"/>
<evidence type="ECO:0000256" key="19">
    <source>
        <dbReference type="ARBA" id="ARBA00031203"/>
    </source>
</evidence>
<dbReference type="GO" id="GO:0008455">
    <property type="term" value="F:alpha-1,6-mannosylglycoprotein 2-beta-N-acetylglucosaminyltransferase activity"/>
    <property type="evidence" value="ECO:0007669"/>
    <property type="project" value="UniProtKB-EC"/>
</dbReference>
<feature type="binding site" evidence="23">
    <location>
        <begin position="235"/>
        <end position="239"/>
    </location>
    <ligand>
        <name>substrate</name>
    </ligand>
</feature>
<feature type="transmembrane region" description="Helical" evidence="26">
    <location>
        <begin position="12"/>
        <end position="29"/>
    </location>
</feature>
<dbReference type="EMBL" id="CAJFCJ010000006">
    <property type="protein sequence ID" value="CAD5116708.1"/>
    <property type="molecule type" value="Genomic_DNA"/>
</dbReference>